<feature type="signal peptide" evidence="1">
    <location>
        <begin position="1"/>
        <end position="35"/>
    </location>
</feature>
<name>A0A5N0T8R1_9GAMM</name>
<protein>
    <recommendedName>
        <fullName evidence="4">Outer membrane lipoprotein carrier protein LolA</fullName>
    </recommendedName>
</protein>
<reference evidence="2 3" key="1">
    <citation type="submission" date="2019-09" db="EMBL/GenBank/DDBJ databases">
        <title>Wenzhouxiangella sp. Genome sequencing and assembly.</title>
        <authorList>
            <person name="Zhang R."/>
        </authorList>
    </citation>
    <scope>NUCLEOTIDE SEQUENCE [LARGE SCALE GENOMIC DNA]</scope>
    <source>
        <strain evidence="2 3">W260</strain>
    </source>
</reference>
<comment type="caution">
    <text evidence="2">The sequence shown here is derived from an EMBL/GenBank/DDBJ whole genome shotgun (WGS) entry which is preliminary data.</text>
</comment>
<dbReference type="Proteomes" id="UP000325372">
    <property type="component" value="Unassembled WGS sequence"/>
</dbReference>
<dbReference type="RefSeq" id="WP_150864055.1">
    <property type="nucleotide sequence ID" value="NZ_VYXP01000005.1"/>
</dbReference>
<feature type="chain" id="PRO_5024272004" description="Outer membrane lipoprotein carrier protein LolA" evidence="1">
    <location>
        <begin position="36"/>
        <end position="218"/>
    </location>
</feature>
<dbReference type="EMBL" id="VYXP01000005">
    <property type="protein sequence ID" value="KAA9131405.1"/>
    <property type="molecule type" value="Genomic_DNA"/>
</dbReference>
<keyword evidence="3" id="KW-1185">Reference proteome</keyword>
<accession>A0A5N0T8R1</accession>
<evidence type="ECO:0008006" key="4">
    <source>
        <dbReference type="Google" id="ProtNLM"/>
    </source>
</evidence>
<keyword evidence="1" id="KW-0732">Signal</keyword>
<evidence type="ECO:0000313" key="3">
    <source>
        <dbReference type="Proteomes" id="UP000325372"/>
    </source>
</evidence>
<dbReference type="AlphaFoldDB" id="A0A5N0T8R1"/>
<evidence type="ECO:0000256" key="1">
    <source>
        <dbReference type="SAM" id="SignalP"/>
    </source>
</evidence>
<dbReference type="InterPro" id="IPR004564">
    <property type="entry name" value="OM_lipoprot_carrier_LolA-like"/>
</dbReference>
<sequence length="218" mass="23121">MSHRAGGRRPTIPERAKRLLLCVVLALAPNAGAVAAGADGDVLPPDPAMVARLSGLAADSSDVLHYRETREGGLFSGPVTYTGRLQWLPDIGELVQWVDSPSRARLSVLGDRVEIQGENGRARSLPLSGRPGLGAMMAGLKALLSGDVDALGAVFLADYLEAGDGQWTLHLKPRDEALREHLALLEVRGQDNQLVAIDRVDARGTRQAMIITDGPASP</sequence>
<proteinExistence type="predicted"/>
<organism evidence="2 3">
    <name type="scientific">Marinihelvus fidelis</name>
    <dbReference type="NCBI Taxonomy" id="2613842"/>
    <lineage>
        <taxon>Bacteria</taxon>
        <taxon>Pseudomonadati</taxon>
        <taxon>Pseudomonadota</taxon>
        <taxon>Gammaproteobacteria</taxon>
        <taxon>Chromatiales</taxon>
        <taxon>Wenzhouxiangellaceae</taxon>
        <taxon>Marinihelvus</taxon>
    </lineage>
</organism>
<dbReference type="Pfam" id="PF19574">
    <property type="entry name" value="LolA_3"/>
    <property type="match status" value="1"/>
</dbReference>
<evidence type="ECO:0000313" key="2">
    <source>
        <dbReference type="EMBL" id="KAA9131405.1"/>
    </source>
</evidence>
<gene>
    <name evidence="2" type="ORF">F3N42_08780</name>
</gene>